<dbReference type="SUPFAM" id="SSF50156">
    <property type="entry name" value="PDZ domain-like"/>
    <property type="match status" value="1"/>
</dbReference>
<dbReference type="EMBL" id="JBHTLN010000001">
    <property type="protein sequence ID" value="MFD1121885.1"/>
    <property type="molecule type" value="Genomic_DNA"/>
</dbReference>
<dbReference type="SMART" id="SM00228">
    <property type="entry name" value="PDZ"/>
    <property type="match status" value="1"/>
</dbReference>
<dbReference type="RefSeq" id="WP_379031428.1">
    <property type="nucleotide sequence ID" value="NZ_JBHTLN010000001.1"/>
</dbReference>
<evidence type="ECO:0000259" key="3">
    <source>
        <dbReference type="PROSITE" id="PS50106"/>
    </source>
</evidence>
<dbReference type="Pfam" id="PF13180">
    <property type="entry name" value="PDZ_2"/>
    <property type="match status" value="1"/>
</dbReference>
<dbReference type="InterPro" id="IPR001478">
    <property type="entry name" value="PDZ"/>
</dbReference>
<organism evidence="4 5">
    <name type="scientific">Methylophilus flavus</name>
    <dbReference type="NCBI Taxonomy" id="640084"/>
    <lineage>
        <taxon>Bacteria</taxon>
        <taxon>Pseudomonadati</taxon>
        <taxon>Pseudomonadota</taxon>
        <taxon>Betaproteobacteria</taxon>
        <taxon>Nitrosomonadales</taxon>
        <taxon>Methylophilaceae</taxon>
        <taxon>Methylophilus</taxon>
    </lineage>
</organism>
<keyword evidence="2" id="KW-0732">Signal</keyword>
<evidence type="ECO:0000313" key="4">
    <source>
        <dbReference type="EMBL" id="MFD1121885.1"/>
    </source>
</evidence>
<dbReference type="InterPro" id="IPR036034">
    <property type="entry name" value="PDZ_sf"/>
</dbReference>
<accession>A0ABW3PCH7</accession>
<keyword evidence="5" id="KW-1185">Reference proteome</keyword>
<protein>
    <submittedName>
        <fullName evidence="4">PDZ domain-containing protein</fullName>
    </submittedName>
</protein>
<feature type="domain" description="PDZ" evidence="3">
    <location>
        <begin position="173"/>
        <end position="266"/>
    </location>
</feature>
<feature type="chain" id="PRO_5045457991" evidence="2">
    <location>
        <begin position="42"/>
        <end position="266"/>
    </location>
</feature>
<comment type="caution">
    <text evidence="4">The sequence shown here is derived from an EMBL/GenBank/DDBJ whole genome shotgun (WGS) entry which is preliminary data.</text>
</comment>
<evidence type="ECO:0000256" key="2">
    <source>
        <dbReference type="SAM" id="SignalP"/>
    </source>
</evidence>
<dbReference type="Gene3D" id="2.30.42.10">
    <property type="match status" value="1"/>
</dbReference>
<reference evidence="5" key="1">
    <citation type="journal article" date="2019" name="Int. J. Syst. Evol. Microbiol.">
        <title>The Global Catalogue of Microorganisms (GCM) 10K type strain sequencing project: providing services to taxonomists for standard genome sequencing and annotation.</title>
        <authorList>
            <consortium name="The Broad Institute Genomics Platform"/>
            <consortium name="The Broad Institute Genome Sequencing Center for Infectious Disease"/>
            <person name="Wu L."/>
            <person name="Ma J."/>
        </authorList>
    </citation>
    <scope>NUCLEOTIDE SEQUENCE [LARGE SCALE GENOMIC DNA]</scope>
    <source>
        <strain evidence="5">CCUG 58411</strain>
    </source>
</reference>
<proteinExistence type="predicted"/>
<feature type="region of interest" description="Disordered" evidence="1">
    <location>
        <begin position="57"/>
        <end position="77"/>
    </location>
</feature>
<gene>
    <name evidence="4" type="ORF">ACFQ2T_05180</name>
</gene>
<sequence>MKVLCNTAHFSFKTSVSANWFPSLLLPVIMALFMTSPAAFADDNLYAKNYQAQNQGNLHSLQARPEPELLSGNRRDDDNITMLESGHDLMGFSNFESGEVAPEQALEHGRAIQADKILVYVKKAGNTSPSSKMEVIKEAIKKGQSLTEKDMAAQPGKYRYYASFWAKLPPPVLGVHVIKLVSRPSSQGGDEPEAATPSEGVRVIAVIHGSAAEKGGLLRGDQLLSINQEKVNDAATLSGLVKRFKGNTVTLNIERKTEPISLQVTL</sequence>
<dbReference type="Proteomes" id="UP001597206">
    <property type="component" value="Unassembled WGS sequence"/>
</dbReference>
<name>A0ABW3PCH7_9PROT</name>
<evidence type="ECO:0000256" key="1">
    <source>
        <dbReference type="SAM" id="MobiDB-lite"/>
    </source>
</evidence>
<evidence type="ECO:0000313" key="5">
    <source>
        <dbReference type="Proteomes" id="UP001597206"/>
    </source>
</evidence>
<feature type="signal peptide" evidence="2">
    <location>
        <begin position="1"/>
        <end position="41"/>
    </location>
</feature>
<dbReference type="PROSITE" id="PS50106">
    <property type="entry name" value="PDZ"/>
    <property type="match status" value="1"/>
</dbReference>